<dbReference type="InterPro" id="IPR013658">
    <property type="entry name" value="SGL"/>
</dbReference>
<dbReference type="Proteomes" id="UP000310158">
    <property type="component" value="Unassembled WGS sequence"/>
</dbReference>
<dbReference type="OrthoDB" id="423498at2759"/>
<reference evidence="2 3" key="1">
    <citation type="submission" date="2019-02" db="EMBL/GenBank/DDBJ databases">
        <title>Genome sequencing of the rare red list fungi Bondarzewia mesenterica.</title>
        <authorList>
            <person name="Buettner E."/>
            <person name="Kellner H."/>
        </authorList>
    </citation>
    <scope>NUCLEOTIDE SEQUENCE [LARGE SCALE GENOMIC DNA]</scope>
    <source>
        <strain evidence="2 3">DSM 108281</strain>
    </source>
</reference>
<protein>
    <recommendedName>
        <fullName evidence="1">SMP-30/Gluconolactonase/LRE-like region domain-containing protein</fullName>
    </recommendedName>
</protein>
<dbReference type="InterPro" id="IPR052988">
    <property type="entry name" value="Oryzine_lactonohydrolase"/>
</dbReference>
<dbReference type="AlphaFoldDB" id="A0A4S4LTG7"/>
<feature type="domain" description="SMP-30/Gluconolactonase/LRE-like region" evidence="1">
    <location>
        <begin position="162"/>
        <end position="399"/>
    </location>
</feature>
<keyword evidence="3" id="KW-1185">Reference proteome</keyword>
<evidence type="ECO:0000259" key="1">
    <source>
        <dbReference type="Pfam" id="PF08450"/>
    </source>
</evidence>
<dbReference type="PANTHER" id="PTHR47064">
    <property type="entry name" value="PUTATIVE (AFU_ORTHOLOGUE AFUA_1G08990)-RELATED"/>
    <property type="match status" value="1"/>
</dbReference>
<sequence length="424" mass="45547">MVYKILLTHAVNPASMARFLSVTAVAALTYATPSHASDHVSDSILPRQTVVLNPLSFAVLGNNGSFRNDSITQFFNPTSTEPPFFQVFHPSFLSILGFNASIRVVASNASFAFAHEAPIWDRTTDEVFFASNAGGALGHSDINHNNFVGKISLSAVSQATESSVDFSSPVNVPVTELSLPDTIQMANGGTGPYHGSLLLVTQGRGQLPPSMALVNPQEPHNVTVLLDNFFGRQFNSLNDVKVHPTSGKFFFTDVRYGFLQHFRPDPLLPSQVYRFDPDTGAVRVVADGFDLCNGIAFTQDGKTAYVTDTGALGGFLGNNQTAPATIYQFDVDPKSQAFSNRRVFAYVDTGIPDGIQLDNNSNVYAGCGDGVHVWNDEGTLLGKFYVGSLSANMVFAGKGRLVILADTAIYLAQIAAEGVDLAKF</sequence>
<accession>A0A4S4LTG7</accession>
<comment type="caution">
    <text evidence="2">The sequence shown here is derived from an EMBL/GenBank/DDBJ whole genome shotgun (WGS) entry which is preliminary data.</text>
</comment>
<organism evidence="2 3">
    <name type="scientific">Bondarzewia mesenterica</name>
    <dbReference type="NCBI Taxonomy" id="1095465"/>
    <lineage>
        <taxon>Eukaryota</taxon>
        <taxon>Fungi</taxon>
        <taxon>Dikarya</taxon>
        <taxon>Basidiomycota</taxon>
        <taxon>Agaricomycotina</taxon>
        <taxon>Agaricomycetes</taxon>
        <taxon>Russulales</taxon>
        <taxon>Bondarzewiaceae</taxon>
        <taxon>Bondarzewia</taxon>
    </lineage>
</organism>
<dbReference type="Gene3D" id="2.120.10.30">
    <property type="entry name" value="TolB, C-terminal domain"/>
    <property type="match status" value="1"/>
</dbReference>
<dbReference type="EMBL" id="SGPL01000347">
    <property type="protein sequence ID" value="THH13530.1"/>
    <property type="molecule type" value="Genomic_DNA"/>
</dbReference>
<dbReference type="PANTHER" id="PTHR47064:SF2">
    <property type="entry name" value="SMP-30_GLUCONOLACTONASE_LRE-LIKE REGION DOMAIN-CONTAINING PROTEIN-RELATED"/>
    <property type="match status" value="1"/>
</dbReference>
<evidence type="ECO:0000313" key="2">
    <source>
        <dbReference type="EMBL" id="THH13530.1"/>
    </source>
</evidence>
<name>A0A4S4LTG7_9AGAM</name>
<dbReference type="Pfam" id="PF08450">
    <property type="entry name" value="SGL"/>
    <property type="match status" value="1"/>
</dbReference>
<dbReference type="SUPFAM" id="SSF63829">
    <property type="entry name" value="Calcium-dependent phosphotriesterase"/>
    <property type="match status" value="1"/>
</dbReference>
<dbReference type="InterPro" id="IPR011042">
    <property type="entry name" value="6-blade_b-propeller_TolB-like"/>
</dbReference>
<evidence type="ECO:0000313" key="3">
    <source>
        <dbReference type="Proteomes" id="UP000310158"/>
    </source>
</evidence>
<gene>
    <name evidence="2" type="ORF">EW146_g6704</name>
</gene>
<proteinExistence type="predicted"/>